<name>A0A150GUQ3_GONPE</name>
<dbReference type="GO" id="GO:0003676">
    <property type="term" value="F:nucleic acid binding"/>
    <property type="evidence" value="ECO:0007669"/>
    <property type="project" value="InterPro"/>
</dbReference>
<evidence type="ECO:0000256" key="1">
    <source>
        <dbReference type="SAM" id="MobiDB-lite"/>
    </source>
</evidence>
<protein>
    <recommendedName>
        <fullName evidence="2">CSD domain-containing protein</fullName>
    </recommendedName>
</protein>
<dbReference type="AlphaFoldDB" id="A0A150GUQ3"/>
<accession>A0A150GUQ3</accession>
<dbReference type="InterPro" id="IPR002059">
    <property type="entry name" value="CSP_DNA-bd"/>
</dbReference>
<evidence type="ECO:0000259" key="2">
    <source>
        <dbReference type="PROSITE" id="PS51857"/>
    </source>
</evidence>
<evidence type="ECO:0000313" key="4">
    <source>
        <dbReference type="Proteomes" id="UP000075714"/>
    </source>
</evidence>
<dbReference type="PROSITE" id="PS51857">
    <property type="entry name" value="CSD_2"/>
    <property type="match status" value="1"/>
</dbReference>
<dbReference type="Pfam" id="PF00313">
    <property type="entry name" value="CSD"/>
    <property type="match status" value="1"/>
</dbReference>
<feature type="domain" description="CSD" evidence="2">
    <location>
        <begin position="21"/>
        <end position="86"/>
    </location>
</feature>
<gene>
    <name evidence="3" type="ORF">GPECTOR_6g477</name>
</gene>
<dbReference type="CDD" id="cd04458">
    <property type="entry name" value="CSP_CDS"/>
    <property type="match status" value="1"/>
</dbReference>
<dbReference type="PROSITE" id="PS00352">
    <property type="entry name" value="CSD_1"/>
    <property type="match status" value="1"/>
</dbReference>
<reference evidence="4" key="1">
    <citation type="journal article" date="2016" name="Nat. Commun.">
        <title>The Gonium pectorale genome demonstrates co-option of cell cycle regulation during the evolution of multicellularity.</title>
        <authorList>
            <person name="Hanschen E.R."/>
            <person name="Marriage T.N."/>
            <person name="Ferris P.J."/>
            <person name="Hamaji T."/>
            <person name="Toyoda A."/>
            <person name="Fujiyama A."/>
            <person name="Neme R."/>
            <person name="Noguchi H."/>
            <person name="Minakuchi Y."/>
            <person name="Suzuki M."/>
            <person name="Kawai-Toyooka H."/>
            <person name="Smith D.R."/>
            <person name="Sparks H."/>
            <person name="Anderson J."/>
            <person name="Bakaric R."/>
            <person name="Luria V."/>
            <person name="Karger A."/>
            <person name="Kirschner M.W."/>
            <person name="Durand P.M."/>
            <person name="Michod R.E."/>
            <person name="Nozaki H."/>
            <person name="Olson B.J."/>
        </authorList>
    </citation>
    <scope>NUCLEOTIDE SEQUENCE [LARGE SCALE GENOMIC DNA]</scope>
    <source>
        <strain evidence="4">NIES-2863</strain>
    </source>
</reference>
<dbReference type="EMBL" id="LSYV01000007">
    <property type="protein sequence ID" value="KXZ53561.1"/>
    <property type="molecule type" value="Genomic_DNA"/>
</dbReference>
<keyword evidence="4" id="KW-1185">Reference proteome</keyword>
<evidence type="ECO:0000313" key="3">
    <source>
        <dbReference type="EMBL" id="KXZ53561.1"/>
    </source>
</evidence>
<dbReference type="InterPro" id="IPR019844">
    <property type="entry name" value="CSD_CS"/>
</dbReference>
<dbReference type="Gene3D" id="2.40.50.140">
    <property type="entry name" value="Nucleic acid-binding proteins"/>
    <property type="match status" value="1"/>
</dbReference>
<organism evidence="3 4">
    <name type="scientific">Gonium pectorale</name>
    <name type="common">Green alga</name>
    <dbReference type="NCBI Taxonomy" id="33097"/>
    <lineage>
        <taxon>Eukaryota</taxon>
        <taxon>Viridiplantae</taxon>
        <taxon>Chlorophyta</taxon>
        <taxon>core chlorophytes</taxon>
        <taxon>Chlorophyceae</taxon>
        <taxon>CS clade</taxon>
        <taxon>Chlamydomonadales</taxon>
        <taxon>Volvocaceae</taxon>
        <taxon>Gonium</taxon>
    </lineage>
</organism>
<dbReference type="SMART" id="SM00357">
    <property type="entry name" value="CSP"/>
    <property type="match status" value="1"/>
</dbReference>
<feature type="region of interest" description="Disordered" evidence="1">
    <location>
        <begin position="142"/>
        <end position="171"/>
    </location>
</feature>
<comment type="caution">
    <text evidence="3">The sequence shown here is derived from an EMBL/GenBank/DDBJ whole genome shotgun (WGS) entry which is preliminary data.</text>
</comment>
<sequence>MHAQLVAPAGMSLVDGVDPATEQGIIAKLHKSFGFIACPHRPVDIFFHVSSLEDCTAEQLEAGTAVSFVAERPADGGKEVARRVRLAPVGTRVRMTQLEPGLRIGMVTDPAAGAARGVIRFLDESGAPSHLLYDGASVMVPPSGAPHELSHTDAPPPPPSQQQGAAPPLPPTAPLLRGQLVLFRIATDMRAAQRARGVVARGGAAPKRTAYQSAAEVRPVAAAALAEQPAALQRQATLLEVLDCAMQASAYTVTYFCTLVSEVVCPETIRKAPVQVQSRSLWSLWGRVYRPDRANLDLSRAEKLIYIKGNRDTAVKSADEEIVMTLL</sequence>
<dbReference type="OrthoDB" id="539012at2759"/>
<proteinExistence type="predicted"/>
<dbReference type="SUPFAM" id="SSF50249">
    <property type="entry name" value="Nucleic acid-binding proteins"/>
    <property type="match status" value="1"/>
</dbReference>
<dbReference type="InterPro" id="IPR011129">
    <property type="entry name" value="CSD"/>
</dbReference>
<dbReference type="InterPro" id="IPR012340">
    <property type="entry name" value="NA-bd_OB-fold"/>
</dbReference>
<dbReference type="Proteomes" id="UP000075714">
    <property type="component" value="Unassembled WGS sequence"/>
</dbReference>